<protein>
    <submittedName>
        <fullName evidence="8">Xanthine/uracil permease</fullName>
    </submittedName>
</protein>
<dbReference type="GO" id="GO:0042907">
    <property type="term" value="F:xanthine transmembrane transporter activity"/>
    <property type="evidence" value="ECO:0007669"/>
    <property type="project" value="TreeGrafter"/>
</dbReference>
<keyword evidence="5 7" id="KW-1133">Transmembrane helix</keyword>
<reference evidence="8 9" key="1">
    <citation type="submission" date="2018-11" db="EMBL/GenBank/DDBJ databases">
        <title>Genomic Encyclopedia of Type Strains, Phase IV (KMG-IV): sequencing the most valuable type-strain genomes for metagenomic binning, comparative biology and taxonomic classification.</title>
        <authorList>
            <person name="Goeker M."/>
        </authorList>
    </citation>
    <scope>NUCLEOTIDE SEQUENCE [LARGE SCALE GENOMIC DNA]</scope>
    <source>
        <strain evidence="8 9">DSM 22027</strain>
    </source>
</reference>
<feature type="transmembrane region" description="Helical" evidence="7">
    <location>
        <begin position="166"/>
        <end position="185"/>
    </location>
</feature>
<feature type="transmembrane region" description="Helical" evidence="7">
    <location>
        <begin position="104"/>
        <end position="124"/>
    </location>
</feature>
<keyword evidence="4 7" id="KW-0812">Transmembrane</keyword>
<dbReference type="OrthoDB" id="9805749at2"/>
<keyword evidence="6 7" id="KW-0472">Membrane</keyword>
<evidence type="ECO:0000256" key="3">
    <source>
        <dbReference type="ARBA" id="ARBA00022448"/>
    </source>
</evidence>
<feature type="transmembrane region" description="Helical" evidence="7">
    <location>
        <begin position="408"/>
        <end position="429"/>
    </location>
</feature>
<dbReference type="Pfam" id="PF00860">
    <property type="entry name" value="Xan_ur_permease"/>
    <property type="match status" value="1"/>
</dbReference>
<feature type="transmembrane region" description="Helical" evidence="7">
    <location>
        <begin position="57"/>
        <end position="76"/>
    </location>
</feature>
<evidence type="ECO:0000313" key="9">
    <source>
        <dbReference type="Proteomes" id="UP000276223"/>
    </source>
</evidence>
<evidence type="ECO:0000256" key="2">
    <source>
        <dbReference type="ARBA" id="ARBA00008821"/>
    </source>
</evidence>
<accession>A0A3N1VFL0</accession>
<feature type="transmembrane region" description="Helical" evidence="7">
    <location>
        <begin position="379"/>
        <end position="402"/>
    </location>
</feature>
<dbReference type="AlphaFoldDB" id="A0A3N1VFL0"/>
<evidence type="ECO:0000256" key="5">
    <source>
        <dbReference type="ARBA" id="ARBA00022989"/>
    </source>
</evidence>
<gene>
    <name evidence="8" type="ORF">EDC27_0843</name>
</gene>
<evidence type="ECO:0000256" key="4">
    <source>
        <dbReference type="ARBA" id="ARBA00022692"/>
    </source>
</evidence>
<feature type="transmembrane region" description="Helical" evidence="7">
    <location>
        <begin position="136"/>
        <end position="154"/>
    </location>
</feature>
<feature type="transmembrane region" description="Helical" evidence="7">
    <location>
        <begin position="320"/>
        <end position="340"/>
    </location>
</feature>
<feature type="transmembrane region" description="Helical" evidence="7">
    <location>
        <begin position="238"/>
        <end position="259"/>
    </location>
</feature>
<evidence type="ECO:0000256" key="7">
    <source>
        <dbReference type="SAM" id="Phobius"/>
    </source>
</evidence>
<feature type="transmembrane region" description="Helical" evidence="7">
    <location>
        <begin position="197"/>
        <end position="218"/>
    </location>
</feature>
<keyword evidence="3" id="KW-0813">Transport</keyword>
<dbReference type="GO" id="GO:0005886">
    <property type="term" value="C:plasma membrane"/>
    <property type="evidence" value="ECO:0007669"/>
    <property type="project" value="TreeGrafter"/>
</dbReference>
<dbReference type="NCBIfam" id="NF037981">
    <property type="entry name" value="NCS2_1"/>
    <property type="match status" value="1"/>
</dbReference>
<organism evidence="8 9">
    <name type="scientific">Desulfosoma caldarium</name>
    <dbReference type="NCBI Taxonomy" id="610254"/>
    <lineage>
        <taxon>Bacteria</taxon>
        <taxon>Pseudomonadati</taxon>
        <taxon>Thermodesulfobacteriota</taxon>
        <taxon>Syntrophobacteria</taxon>
        <taxon>Syntrophobacterales</taxon>
        <taxon>Syntrophobacteraceae</taxon>
        <taxon>Desulfosoma</taxon>
    </lineage>
</organism>
<feature type="transmembrane region" description="Helical" evidence="7">
    <location>
        <begin position="346"/>
        <end position="367"/>
    </location>
</feature>
<dbReference type="Proteomes" id="UP000276223">
    <property type="component" value="Unassembled WGS sequence"/>
</dbReference>
<evidence type="ECO:0000256" key="6">
    <source>
        <dbReference type="ARBA" id="ARBA00023136"/>
    </source>
</evidence>
<comment type="caution">
    <text evidence="8">The sequence shown here is derived from an EMBL/GenBank/DDBJ whole genome shotgun (WGS) entry which is preliminary data.</text>
</comment>
<keyword evidence="9" id="KW-1185">Reference proteome</keyword>
<name>A0A3N1VFL0_9BACT</name>
<comment type="subcellular location">
    <subcellularLocation>
        <location evidence="1">Membrane</location>
        <topology evidence="1">Multi-pass membrane protein</topology>
    </subcellularLocation>
</comment>
<dbReference type="InterPro" id="IPR006043">
    <property type="entry name" value="NCS2"/>
</dbReference>
<dbReference type="PANTHER" id="PTHR42810:SF1">
    <property type="entry name" value="PURINE PERMEASE YWDJ-RELATED"/>
    <property type="match status" value="1"/>
</dbReference>
<evidence type="ECO:0000313" key="8">
    <source>
        <dbReference type="EMBL" id="ROR01663.1"/>
    </source>
</evidence>
<dbReference type="PANTHER" id="PTHR42810">
    <property type="entry name" value="PURINE PERMEASE C1399.01C-RELATED"/>
    <property type="match status" value="1"/>
</dbReference>
<feature type="transmembrane region" description="Helical" evidence="7">
    <location>
        <begin position="20"/>
        <end position="45"/>
    </location>
</feature>
<proteinExistence type="inferred from homology"/>
<dbReference type="EMBL" id="RJVA01000010">
    <property type="protein sequence ID" value="ROR01663.1"/>
    <property type="molecule type" value="Genomic_DNA"/>
</dbReference>
<dbReference type="RefSeq" id="WP_123289370.1">
    <property type="nucleotide sequence ID" value="NZ_RJVA01000010.1"/>
</dbReference>
<sequence length="438" mass="45950">MPSSGSDQYLYGLDDHPPLGLTLLYALQWAMIIFPAYVITAKIAAQALHLAGPTEALFLQITLVCSGFGTLVQTLWGHRYPLVEGPATAHLLTFVSLSPLGMDVIQGASATAAASLALAATTGVMKYVVRLFTPNVVGVILILIAFSLLPHLIPSLLGLDARHTEPSVAVLSVTLALVVLMAILGQHLKGVWKTCNLALGLVVGTVLFSFFDRVNWNAPLTASWLSLPQPWVPFAPRWHGGAFVAFLMTYLAIAVNSIGSLQSMEAVTRPAQADTALRRGLVVNGLCGVVCGFFGVVGTVSYSTGPGVVLASRVASRFPLAWCGALVIVAAFVPKLVAVLTLVPSAVVASALCVAMAGQVGAGLAVIGARRTLASRDYFVVGIPVLLGTLLAFLPSSFIVSMSGTVRIFLGNGLIFGILIVLLLEHVVFGKKSKERAT</sequence>
<evidence type="ECO:0000256" key="1">
    <source>
        <dbReference type="ARBA" id="ARBA00004141"/>
    </source>
</evidence>
<comment type="similarity">
    <text evidence="2">Belongs to the nucleobase:cation symporter-2 (NCS2) (TC 2.A.40) family.</text>
</comment>